<evidence type="ECO:0000256" key="3">
    <source>
        <dbReference type="ARBA" id="ARBA00023163"/>
    </source>
</evidence>
<dbReference type="AlphaFoldDB" id="A0A0D6B971"/>
<gene>
    <name evidence="5" type="ORF">NHU_04241</name>
</gene>
<dbReference type="Proteomes" id="UP000064912">
    <property type="component" value="Chromosome"/>
</dbReference>
<evidence type="ECO:0000256" key="2">
    <source>
        <dbReference type="ARBA" id="ARBA00023125"/>
    </source>
</evidence>
<evidence type="ECO:0000256" key="1">
    <source>
        <dbReference type="ARBA" id="ARBA00023015"/>
    </source>
</evidence>
<reference evidence="5 6" key="1">
    <citation type="submission" date="2015-02" db="EMBL/GenBank/DDBJ databases">
        <title>Genome sequene of Rhodovulum sulfidophilum DSM 2351.</title>
        <authorList>
            <person name="Nagao N."/>
        </authorList>
    </citation>
    <scope>NUCLEOTIDE SEQUENCE [LARGE SCALE GENOMIC DNA]</scope>
    <source>
        <strain evidence="5 6">DSM 2351</strain>
    </source>
</reference>
<organism evidence="5 6">
    <name type="scientific">Rhodovulum sulfidophilum</name>
    <name type="common">Rhodobacter sulfidophilus</name>
    <dbReference type="NCBI Taxonomy" id="35806"/>
    <lineage>
        <taxon>Bacteria</taxon>
        <taxon>Pseudomonadati</taxon>
        <taxon>Pseudomonadota</taxon>
        <taxon>Alphaproteobacteria</taxon>
        <taxon>Rhodobacterales</taxon>
        <taxon>Paracoccaceae</taxon>
        <taxon>Rhodovulum</taxon>
    </lineage>
</organism>
<dbReference type="InterPro" id="IPR036388">
    <property type="entry name" value="WH-like_DNA-bd_sf"/>
</dbReference>
<protein>
    <submittedName>
        <fullName evidence="5">Transcriptional regulator, GntR family</fullName>
    </submittedName>
</protein>
<evidence type="ECO:0000313" key="5">
    <source>
        <dbReference type="EMBL" id="BAQ71355.1"/>
    </source>
</evidence>
<dbReference type="SMART" id="SM00866">
    <property type="entry name" value="UTRA"/>
    <property type="match status" value="1"/>
</dbReference>
<evidence type="ECO:0000259" key="4">
    <source>
        <dbReference type="PROSITE" id="PS50949"/>
    </source>
</evidence>
<evidence type="ECO:0000313" key="6">
    <source>
        <dbReference type="Proteomes" id="UP000064912"/>
    </source>
</evidence>
<dbReference type="PROSITE" id="PS50949">
    <property type="entry name" value="HTH_GNTR"/>
    <property type="match status" value="1"/>
</dbReference>
<dbReference type="SMART" id="SM00345">
    <property type="entry name" value="HTH_GNTR"/>
    <property type="match status" value="1"/>
</dbReference>
<dbReference type="CDD" id="cd07377">
    <property type="entry name" value="WHTH_GntR"/>
    <property type="match status" value="1"/>
</dbReference>
<dbReference type="SUPFAM" id="SSF46785">
    <property type="entry name" value="Winged helix' DNA-binding domain"/>
    <property type="match status" value="1"/>
</dbReference>
<dbReference type="GO" id="GO:0003700">
    <property type="term" value="F:DNA-binding transcription factor activity"/>
    <property type="evidence" value="ECO:0007669"/>
    <property type="project" value="InterPro"/>
</dbReference>
<keyword evidence="2" id="KW-0238">DNA-binding</keyword>
<dbReference type="InterPro" id="IPR028978">
    <property type="entry name" value="Chorismate_lyase_/UTRA_dom_sf"/>
</dbReference>
<dbReference type="InterPro" id="IPR036390">
    <property type="entry name" value="WH_DNA-bd_sf"/>
</dbReference>
<dbReference type="GO" id="GO:0045892">
    <property type="term" value="P:negative regulation of DNA-templated transcription"/>
    <property type="evidence" value="ECO:0007669"/>
    <property type="project" value="TreeGrafter"/>
</dbReference>
<keyword evidence="1" id="KW-0805">Transcription regulation</keyword>
<dbReference type="GO" id="GO:0003677">
    <property type="term" value="F:DNA binding"/>
    <property type="evidence" value="ECO:0007669"/>
    <property type="project" value="UniProtKB-KW"/>
</dbReference>
<dbReference type="PANTHER" id="PTHR44846:SF1">
    <property type="entry name" value="MANNOSYL-D-GLYCERATE TRANSPORT_METABOLISM SYSTEM REPRESSOR MNGR-RELATED"/>
    <property type="match status" value="1"/>
</dbReference>
<dbReference type="PRINTS" id="PR00035">
    <property type="entry name" value="HTHGNTR"/>
</dbReference>
<dbReference type="Gene3D" id="1.10.10.10">
    <property type="entry name" value="Winged helix-like DNA-binding domain superfamily/Winged helix DNA-binding domain"/>
    <property type="match status" value="1"/>
</dbReference>
<dbReference type="InterPro" id="IPR000524">
    <property type="entry name" value="Tscrpt_reg_HTH_GntR"/>
</dbReference>
<dbReference type="Pfam" id="PF07702">
    <property type="entry name" value="UTRA"/>
    <property type="match status" value="1"/>
</dbReference>
<dbReference type="PATRIC" id="fig|35806.4.peg.4339"/>
<dbReference type="PANTHER" id="PTHR44846">
    <property type="entry name" value="MANNOSYL-D-GLYCERATE TRANSPORT/METABOLISM SYSTEM REPRESSOR MNGR-RELATED"/>
    <property type="match status" value="1"/>
</dbReference>
<dbReference type="Pfam" id="PF00392">
    <property type="entry name" value="GntR"/>
    <property type="match status" value="1"/>
</dbReference>
<sequence length="233" mass="25386">MATPLYQTVIVTIVARIASGELPSGALLPSETQLGAELGVSQGTARKALSELEKRGLVQRAQGRGTFVTLRTPEMSLFNFFRLRSPDGTLTAPELVSETVIRRQATAEERAALFGRPEEVIEIRRVRSVGGRRTTHERSCLPPALYPGIVDRAPLPNALYVLYQRAYSIIIVRADEKLRAVGAPADVAAALELGEGAPVLLMRRAAVDVLDRVVELRVCHLVSEGLDYFVTLS</sequence>
<proteinExistence type="predicted"/>
<dbReference type="SUPFAM" id="SSF64288">
    <property type="entry name" value="Chorismate lyase-like"/>
    <property type="match status" value="1"/>
</dbReference>
<keyword evidence="3" id="KW-0804">Transcription</keyword>
<dbReference type="InterPro" id="IPR050679">
    <property type="entry name" value="Bact_HTH_transcr_reg"/>
</dbReference>
<dbReference type="InterPro" id="IPR011663">
    <property type="entry name" value="UTRA"/>
</dbReference>
<dbReference type="eggNOG" id="COG2188">
    <property type="taxonomic scope" value="Bacteria"/>
</dbReference>
<name>A0A0D6B971_RHOSU</name>
<dbReference type="Gene3D" id="3.40.1410.10">
    <property type="entry name" value="Chorismate lyase-like"/>
    <property type="match status" value="1"/>
</dbReference>
<dbReference type="KEGG" id="rsu:NHU_04241"/>
<accession>A0A0D6B971</accession>
<feature type="domain" description="HTH gntR-type" evidence="4">
    <location>
        <begin position="3"/>
        <end position="71"/>
    </location>
</feature>
<dbReference type="EMBL" id="AP014800">
    <property type="protein sequence ID" value="BAQ71355.1"/>
    <property type="molecule type" value="Genomic_DNA"/>
</dbReference>